<sequence>MPELEHLLKHLTPRRNGKRLLLHIDSTTADSIISDILAPSLLNARAQARRYACATNLSGIGKAILIYANDYNDQLPPDLETLISKAEMPARGLVCPASESRESYIYRGASITTSDTPGMITVYEKLSNHGDGRNVLFLDSHVEWVPEERFQELIKKDNEYRRQKGLPVLPAQ</sequence>
<proteinExistence type="predicted"/>
<protein>
    <submittedName>
        <fullName evidence="1">Uncharacterized protein</fullName>
    </submittedName>
</protein>
<gene>
    <name evidence="1" type="ORF">S01H1_04851</name>
</gene>
<accession>X0RZG1</accession>
<evidence type="ECO:0000313" key="1">
    <source>
        <dbReference type="EMBL" id="GAF69102.1"/>
    </source>
</evidence>
<comment type="caution">
    <text evidence="1">The sequence shown here is derived from an EMBL/GenBank/DDBJ whole genome shotgun (WGS) entry which is preliminary data.</text>
</comment>
<reference evidence="1" key="1">
    <citation type="journal article" date="2014" name="Front. Microbiol.">
        <title>High frequency of phylogenetically diverse reductive dehalogenase-homologous genes in deep subseafloor sedimentary metagenomes.</title>
        <authorList>
            <person name="Kawai M."/>
            <person name="Futagami T."/>
            <person name="Toyoda A."/>
            <person name="Takaki Y."/>
            <person name="Nishi S."/>
            <person name="Hori S."/>
            <person name="Arai W."/>
            <person name="Tsubouchi T."/>
            <person name="Morono Y."/>
            <person name="Uchiyama I."/>
            <person name="Ito T."/>
            <person name="Fujiyama A."/>
            <person name="Inagaki F."/>
            <person name="Takami H."/>
        </authorList>
    </citation>
    <scope>NUCLEOTIDE SEQUENCE</scope>
    <source>
        <strain evidence="1">Expedition CK06-06</strain>
    </source>
</reference>
<organism evidence="1">
    <name type="scientific">marine sediment metagenome</name>
    <dbReference type="NCBI Taxonomy" id="412755"/>
    <lineage>
        <taxon>unclassified sequences</taxon>
        <taxon>metagenomes</taxon>
        <taxon>ecological metagenomes</taxon>
    </lineage>
</organism>
<dbReference type="EMBL" id="BARS01002541">
    <property type="protein sequence ID" value="GAF69102.1"/>
    <property type="molecule type" value="Genomic_DNA"/>
</dbReference>
<dbReference type="AlphaFoldDB" id="X0RZG1"/>
<name>X0RZG1_9ZZZZ</name>